<evidence type="ECO:0000256" key="3">
    <source>
        <dbReference type="ARBA" id="ARBA00010708"/>
    </source>
</evidence>
<dbReference type="InterPro" id="IPR001241">
    <property type="entry name" value="Topo_IIA"/>
</dbReference>
<evidence type="ECO:0000256" key="12">
    <source>
        <dbReference type="SAM" id="MobiDB-lite"/>
    </source>
</evidence>
<dbReference type="GO" id="GO:0003677">
    <property type="term" value="F:DNA binding"/>
    <property type="evidence" value="ECO:0007669"/>
    <property type="project" value="UniProtKB-KW"/>
</dbReference>
<evidence type="ECO:0000313" key="14">
    <source>
        <dbReference type="EMBL" id="KKT53161.1"/>
    </source>
</evidence>
<comment type="catalytic activity">
    <reaction evidence="1">
        <text>ATP-dependent breakage, passage and rejoining of double-stranded DNA.</text>
        <dbReference type="EC" id="5.6.2.2"/>
    </reaction>
</comment>
<dbReference type="CDD" id="cd00822">
    <property type="entry name" value="TopoII_Trans_DNA_gyrase"/>
    <property type="match status" value="1"/>
</dbReference>
<organism evidence="14 15">
    <name type="scientific">candidate division Kazan bacterium GW2011_GWA1_44_22</name>
    <dbReference type="NCBI Taxonomy" id="1620410"/>
    <lineage>
        <taxon>Bacteria</taxon>
        <taxon>Bacteria division Kazan-3B-28</taxon>
    </lineage>
</organism>
<evidence type="ECO:0000256" key="9">
    <source>
        <dbReference type="ARBA" id="ARBA00023029"/>
    </source>
</evidence>
<evidence type="ECO:0000259" key="13">
    <source>
        <dbReference type="PROSITE" id="PS50880"/>
    </source>
</evidence>
<dbReference type="SMART" id="SM00306">
    <property type="entry name" value="HintN"/>
    <property type="match status" value="1"/>
</dbReference>
<evidence type="ECO:0000256" key="5">
    <source>
        <dbReference type="ARBA" id="ARBA00022723"/>
    </source>
</evidence>
<dbReference type="InterPro" id="IPR003587">
    <property type="entry name" value="Hint_dom_N"/>
</dbReference>
<dbReference type="InterPro" id="IPR006141">
    <property type="entry name" value="Intein_N"/>
</dbReference>
<dbReference type="SUPFAM" id="SSF55874">
    <property type="entry name" value="ATPase domain of HSP90 chaperone/DNA topoisomerase II/histidine kinase"/>
    <property type="match status" value="1"/>
</dbReference>
<evidence type="ECO:0000256" key="10">
    <source>
        <dbReference type="ARBA" id="ARBA00023125"/>
    </source>
</evidence>
<dbReference type="InterPro" id="IPR020568">
    <property type="entry name" value="Ribosomal_Su5_D2-typ_SF"/>
</dbReference>
<dbReference type="InterPro" id="IPR018522">
    <property type="entry name" value="TopoIIA_CS"/>
</dbReference>
<dbReference type="AlphaFoldDB" id="A0A0G1I195"/>
<accession>A0A0G1I195</accession>
<dbReference type="SMART" id="SM00433">
    <property type="entry name" value="TOP2c"/>
    <property type="match status" value="1"/>
</dbReference>
<keyword evidence="11" id="KW-0413">Isomerase</keyword>
<name>A0A0G1I195_UNCK3</name>
<dbReference type="InterPro" id="IPR036844">
    <property type="entry name" value="Hint_dom_sf"/>
</dbReference>
<dbReference type="InterPro" id="IPR002288">
    <property type="entry name" value="DNA_gyrase_B_C"/>
</dbReference>
<dbReference type="PROSITE" id="PS50817">
    <property type="entry name" value="INTEIN_N_TER"/>
    <property type="match status" value="1"/>
</dbReference>
<dbReference type="PANTHER" id="PTHR45866:SF1">
    <property type="entry name" value="DNA GYRASE SUBUNIT B, MITOCHONDRIAL"/>
    <property type="match status" value="1"/>
</dbReference>
<dbReference type="Gene3D" id="3.30.230.10">
    <property type="match status" value="1"/>
</dbReference>
<evidence type="ECO:0000256" key="2">
    <source>
        <dbReference type="ARBA" id="ARBA00001946"/>
    </source>
</evidence>
<dbReference type="InterPro" id="IPR030934">
    <property type="entry name" value="Intein_C"/>
</dbReference>
<dbReference type="InterPro" id="IPR013759">
    <property type="entry name" value="Topo_IIA_B_C"/>
</dbReference>
<dbReference type="Pfam" id="PF00986">
    <property type="entry name" value="DNA_gyraseB_C"/>
    <property type="match status" value="1"/>
</dbReference>
<keyword evidence="9" id="KW-0799">Topoisomerase</keyword>
<dbReference type="Pfam" id="PF02518">
    <property type="entry name" value="HATPase_c"/>
    <property type="match status" value="1"/>
</dbReference>
<dbReference type="InterPro" id="IPR003594">
    <property type="entry name" value="HATPase_dom"/>
</dbReference>
<dbReference type="InterPro" id="IPR000565">
    <property type="entry name" value="Topo_IIA_B"/>
</dbReference>
<dbReference type="PRINTS" id="PR00418">
    <property type="entry name" value="TPI2FAMILY"/>
</dbReference>
<dbReference type="Pfam" id="PF00204">
    <property type="entry name" value="DNA_gyraseB"/>
    <property type="match status" value="1"/>
</dbReference>
<dbReference type="InterPro" id="IPR013760">
    <property type="entry name" value="Topo_IIA-like_dom_sf"/>
</dbReference>
<dbReference type="Gene3D" id="3.40.50.670">
    <property type="match status" value="1"/>
</dbReference>
<dbReference type="FunFam" id="3.30.565.10:FF:000002">
    <property type="entry name" value="DNA gyrase subunit B"/>
    <property type="match status" value="1"/>
</dbReference>
<protein>
    <recommendedName>
        <fullName evidence="4">DNA topoisomerase (ATP-hydrolyzing)</fullName>
        <ecNumber evidence="4">5.6.2.2</ecNumber>
    </recommendedName>
</protein>
<feature type="region of interest" description="Disordered" evidence="12">
    <location>
        <begin position="1"/>
        <end position="64"/>
    </location>
</feature>
<dbReference type="GO" id="GO:0006265">
    <property type="term" value="P:DNA topological change"/>
    <property type="evidence" value="ECO:0007669"/>
    <property type="project" value="InterPro"/>
</dbReference>
<dbReference type="PROSITE" id="PS00177">
    <property type="entry name" value="TOPOISOMERASE_II"/>
    <property type="match status" value="1"/>
</dbReference>
<dbReference type="EC" id="5.6.2.2" evidence="4"/>
<dbReference type="Pfam" id="PF01751">
    <property type="entry name" value="Toprim"/>
    <property type="match status" value="1"/>
</dbReference>
<dbReference type="Proteomes" id="UP000034752">
    <property type="component" value="Unassembled WGS sequence"/>
</dbReference>
<dbReference type="NCBIfam" id="TIGR01445">
    <property type="entry name" value="intein_Nterm"/>
    <property type="match status" value="1"/>
</dbReference>
<dbReference type="InterPro" id="IPR003586">
    <property type="entry name" value="Hint_dom_C"/>
</dbReference>
<dbReference type="EMBL" id="LCIJ01000002">
    <property type="protein sequence ID" value="KKT53161.1"/>
    <property type="molecule type" value="Genomic_DNA"/>
</dbReference>
<evidence type="ECO:0000256" key="6">
    <source>
        <dbReference type="ARBA" id="ARBA00022741"/>
    </source>
</evidence>
<dbReference type="PATRIC" id="fig|1620410.3.peg.27"/>
<dbReference type="GO" id="GO:0005524">
    <property type="term" value="F:ATP binding"/>
    <property type="evidence" value="ECO:0007669"/>
    <property type="project" value="UniProtKB-KW"/>
</dbReference>
<feature type="compositionally biased region" description="Basic residues" evidence="12">
    <location>
        <begin position="1"/>
        <end position="24"/>
    </location>
</feature>
<sequence length="956" mass="106960">MPSKKKPIKKAVPKSAKKIVKKTNKVIPRQSLPRVKSRGLGPNSKSSPVKQSAAKAGKSSDIKQSKIVAGKSAQGYGAKDIQVLEGLKPVRKRPGMYIGSTGVTGLHHLIWEIVDNSIDEAMAGHADTINIVVNKDYSISVEDNGRGIPVDLHPVTKKSALETIMTTLHAGGKFGGGGYKVSGGLHGVGASVVNALSEYMKAEVGRDGFLWMQEYKRGEPINSVKKAGTTSWVGTRITWKADPEIFETVTDYNWDTITQHLSQQAYLTKGVTIDIDSKLHDKSEKFHFEGGIMQYVEHLNENNTKINEPPFYVDKEVGDNRVEVAVQYNNDFTENLYAFANNIYNAEGGMHVVGFRSALTRTINAYAKKHNIIKDNETLTGDDVREGLCVVISVKLPNPQFEGQTKSKLGNPEMRTAVETVFGDYFTSYLEEHPTDARRIINKIILASKARIAARAARDTVIRKGALEGMTLPGKLADCSERDPSKSELFIVEGDSAGGCFSAETKVALIDGRSLSFKEITEEWQQGKVNYCYTIINDGSIGTEKILSPRITKHAATVIKIFLDNNETIICTPDHKFMLRNGLFIEAQNLKPDMSLMPLRKKVSQLGGRITIEGYEMVFNPKTKEQWTNEFRKKRKLAYDQTYLNASLGFAKKVYDCSGSIDAYDQTRRRLSKRNNNILKLDTLLTRFFNNDNATLTEALKNYNHKIRHIEAVEEKIDVYDIEIPHTHNFALASGVFVHNSAKQGRDRSFQAILPLRGKILNVERARLDRMLASEEVKALIIALGTGIGEQFDADKIRYQRVIIMTDADVDGAHIRTLLLTFFYRYMREVIERGYLYIAQPPLYGIKKGKDLWYAYSDAEKETILDKIRKTDAEKLVKKGKTKIEPEEVDVEENEAVEVLEGGESVIPGFKKVADIQRYKGLGEMDADELRVTTMEPSNRIILQVKIEDAISRATV</sequence>
<dbReference type="InterPro" id="IPR006171">
    <property type="entry name" value="TOPRIM_dom"/>
</dbReference>
<keyword evidence="10" id="KW-0238">DNA-binding</keyword>
<dbReference type="SUPFAM" id="SSF54211">
    <property type="entry name" value="Ribosomal protein S5 domain 2-like"/>
    <property type="match status" value="1"/>
</dbReference>
<dbReference type="PRINTS" id="PR01159">
    <property type="entry name" value="DNAGYRASEB"/>
</dbReference>
<dbReference type="InterPro" id="IPR014721">
    <property type="entry name" value="Ribsml_uS5_D2-typ_fold_subgr"/>
</dbReference>
<dbReference type="CDD" id="cd16928">
    <property type="entry name" value="HATPase_GyrB-like"/>
    <property type="match status" value="1"/>
</dbReference>
<dbReference type="InterPro" id="IPR013506">
    <property type="entry name" value="Topo_IIA_bsu_dom2"/>
</dbReference>
<dbReference type="GO" id="GO:0016539">
    <property type="term" value="P:intein-mediated protein splicing"/>
    <property type="evidence" value="ECO:0007669"/>
    <property type="project" value="InterPro"/>
</dbReference>
<evidence type="ECO:0000256" key="1">
    <source>
        <dbReference type="ARBA" id="ARBA00000185"/>
    </source>
</evidence>
<evidence type="ECO:0000256" key="8">
    <source>
        <dbReference type="ARBA" id="ARBA00022842"/>
    </source>
</evidence>
<evidence type="ECO:0000256" key="7">
    <source>
        <dbReference type="ARBA" id="ARBA00022840"/>
    </source>
</evidence>
<evidence type="ECO:0000256" key="11">
    <source>
        <dbReference type="ARBA" id="ARBA00023235"/>
    </source>
</evidence>
<dbReference type="SUPFAM" id="SSF51294">
    <property type="entry name" value="Hedgehog/intein (Hint) domain"/>
    <property type="match status" value="1"/>
</dbReference>
<dbReference type="Gene3D" id="2.170.16.10">
    <property type="entry name" value="Hedgehog/Intein (Hint) domain"/>
    <property type="match status" value="1"/>
</dbReference>
<dbReference type="GO" id="GO:0046872">
    <property type="term" value="F:metal ion binding"/>
    <property type="evidence" value="ECO:0007669"/>
    <property type="project" value="UniProtKB-KW"/>
</dbReference>
<feature type="domain" description="Toprim" evidence="13">
    <location>
        <begin position="728"/>
        <end position="842"/>
    </location>
</feature>
<dbReference type="PANTHER" id="PTHR45866">
    <property type="entry name" value="DNA GYRASE/TOPOISOMERASE SUBUNIT B"/>
    <property type="match status" value="1"/>
</dbReference>
<dbReference type="CDD" id="cd00081">
    <property type="entry name" value="Hint"/>
    <property type="match status" value="1"/>
</dbReference>
<keyword evidence="8" id="KW-0460">Magnesium</keyword>
<reference evidence="14 15" key="1">
    <citation type="journal article" date="2015" name="Nature">
        <title>rRNA introns, odd ribosomes, and small enigmatic genomes across a large radiation of phyla.</title>
        <authorList>
            <person name="Brown C.T."/>
            <person name="Hug L.A."/>
            <person name="Thomas B.C."/>
            <person name="Sharon I."/>
            <person name="Castelle C.J."/>
            <person name="Singh A."/>
            <person name="Wilkins M.J."/>
            <person name="Williams K.H."/>
            <person name="Banfield J.F."/>
        </authorList>
    </citation>
    <scope>NUCLEOTIDE SEQUENCE [LARGE SCALE GENOMIC DNA]</scope>
</reference>
<evidence type="ECO:0000313" key="15">
    <source>
        <dbReference type="Proteomes" id="UP000034752"/>
    </source>
</evidence>
<gene>
    <name evidence="14" type="ORF">VE96_C0002G0005</name>
</gene>
<dbReference type="FunFam" id="3.30.230.10:FF:000005">
    <property type="entry name" value="DNA gyrase subunit B"/>
    <property type="match status" value="1"/>
</dbReference>
<keyword evidence="5" id="KW-0479">Metal-binding</keyword>
<dbReference type="SMART" id="SM00387">
    <property type="entry name" value="HATPase_c"/>
    <property type="match status" value="1"/>
</dbReference>
<keyword evidence="6" id="KW-0547">Nucleotide-binding</keyword>
<dbReference type="PROSITE" id="PS50880">
    <property type="entry name" value="TOPRIM"/>
    <property type="match status" value="1"/>
</dbReference>
<dbReference type="Gene3D" id="3.30.565.10">
    <property type="entry name" value="Histidine kinase-like ATPase, C-terminal domain"/>
    <property type="match status" value="1"/>
</dbReference>
<evidence type="ECO:0000256" key="4">
    <source>
        <dbReference type="ARBA" id="ARBA00012895"/>
    </source>
</evidence>
<dbReference type="SUPFAM" id="SSF56719">
    <property type="entry name" value="Type II DNA topoisomerase"/>
    <property type="match status" value="2"/>
</dbReference>
<keyword evidence="7" id="KW-0067">ATP-binding</keyword>
<dbReference type="PROSITE" id="PS50818">
    <property type="entry name" value="INTEIN_C_TER"/>
    <property type="match status" value="1"/>
</dbReference>
<comment type="caution">
    <text evidence="14">The sequence shown here is derived from an EMBL/GenBank/DDBJ whole genome shotgun (WGS) entry which is preliminary data.</text>
</comment>
<dbReference type="GO" id="GO:0003918">
    <property type="term" value="F:DNA topoisomerase type II (double strand cut, ATP-hydrolyzing) activity"/>
    <property type="evidence" value="ECO:0007669"/>
    <property type="project" value="UniProtKB-EC"/>
</dbReference>
<dbReference type="Pfam" id="PF14890">
    <property type="entry name" value="Intein_splicing"/>
    <property type="match status" value="1"/>
</dbReference>
<dbReference type="SMART" id="SM00305">
    <property type="entry name" value="HintC"/>
    <property type="match status" value="1"/>
</dbReference>
<dbReference type="NCBIfam" id="TIGR01443">
    <property type="entry name" value="intein_Cterm"/>
    <property type="match status" value="1"/>
</dbReference>
<comment type="similarity">
    <text evidence="3">Belongs to the type II topoisomerase GyrB family.</text>
</comment>
<proteinExistence type="inferred from homology"/>
<dbReference type="InterPro" id="IPR036890">
    <property type="entry name" value="HATPase_C_sf"/>
</dbReference>
<comment type="cofactor">
    <cofactor evidence="2">
        <name>Mg(2+)</name>
        <dbReference type="ChEBI" id="CHEBI:18420"/>
    </cofactor>
</comment>